<reference evidence="3" key="2">
    <citation type="submission" date="2025-08" db="UniProtKB">
        <authorList>
            <consortium name="RefSeq"/>
        </authorList>
    </citation>
    <scope>IDENTIFICATION</scope>
    <source>
        <tissue evidence="3">Whole plant</tissue>
    </source>
</reference>
<evidence type="ECO:0000313" key="3">
    <source>
        <dbReference type="RefSeq" id="XP_015949288.1"/>
    </source>
</evidence>
<proteinExistence type="predicted"/>
<organism evidence="2 3">
    <name type="scientific">Arachis duranensis</name>
    <name type="common">Wild peanut</name>
    <dbReference type="NCBI Taxonomy" id="130453"/>
    <lineage>
        <taxon>Eukaryota</taxon>
        <taxon>Viridiplantae</taxon>
        <taxon>Streptophyta</taxon>
        <taxon>Embryophyta</taxon>
        <taxon>Tracheophyta</taxon>
        <taxon>Spermatophyta</taxon>
        <taxon>Magnoliopsida</taxon>
        <taxon>eudicotyledons</taxon>
        <taxon>Gunneridae</taxon>
        <taxon>Pentapetalae</taxon>
        <taxon>rosids</taxon>
        <taxon>fabids</taxon>
        <taxon>Fabales</taxon>
        <taxon>Fabaceae</taxon>
        <taxon>Papilionoideae</taxon>
        <taxon>50 kb inversion clade</taxon>
        <taxon>dalbergioids sensu lato</taxon>
        <taxon>Dalbergieae</taxon>
        <taxon>Pterocarpus clade</taxon>
        <taxon>Arachis</taxon>
    </lineage>
</organism>
<gene>
    <name evidence="3" type="primary">LOC107474198</name>
</gene>
<dbReference type="GeneID" id="107474198"/>
<evidence type="ECO:0000256" key="1">
    <source>
        <dbReference type="SAM" id="MobiDB-lite"/>
    </source>
</evidence>
<name>A0A6P4CD92_ARADU</name>
<dbReference type="Proteomes" id="UP000515211">
    <property type="component" value="Chromosome 2"/>
</dbReference>
<dbReference type="AlphaFoldDB" id="A0A6P4CD92"/>
<keyword evidence="2" id="KW-1185">Reference proteome</keyword>
<evidence type="ECO:0000313" key="2">
    <source>
        <dbReference type="Proteomes" id="UP000515211"/>
    </source>
</evidence>
<feature type="compositionally biased region" description="Basic and acidic residues" evidence="1">
    <location>
        <begin position="169"/>
        <end position="180"/>
    </location>
</feature>
<dbReference type="RefSeq" id="XP_015949288.1">
    <property type="nucleotide sequence ID" value="XM_016093802.1"/>
</dbReference>
<accession>A0A6P4CD92</accession>
<feature type="region of interest" description="Disordered" evidence="1">
    <location>
        <begin position="156"/>
        <end position="180"/>
    </location>
</feature>
<protein>
    <submittedName>
        <fullName evidence="3">Uncharacterized protein LOC107474198</fullName>
    </submittedName>
</protein>
<reference evidence="2" key="1">
    <citation type="journal article" date="2016" name="Nat. Genet.">
        <title>The genome sequences of Arachis duranensis and Arachis ipaensis, the diploid ancestors of cultivated peanut.</title>
        <authorList>
            <person name="Bertioli D.J."/>
            <person name="Cannon S.B."/>
            <person name="Froenicke L."/>
            <person name="Huang G."/>
            <person name="Farmer A.D."/>
            <person name="Cannon E.K."/>
            <person name="Liu X."/>
            <person name="Gao D."/>
            <person name="Clevenger J."/>
            <person name="Dash S."/>
            <person name="Ren L."/>
            <person name="Moretzsohn M.C."/>
            <person name="Shirasawa K."/>
            <person name="Huang W."/>
            <person name="Vidigal B."/>
            <person name="Abernathy B."/>
            <person name="Chu Y."/>
            <person name="Niederhuth C.E."/>
            <person name="Umale P."/>
            <person name="Araujo A.C."/>
            <person name="Kozik A."/>
            <person name="Kim K.D."/>
            <person name="Burow M.D."/>
            <person name="Varshney R.K."/>
            <person name="Wang X."/>
            <person name="Zhang X."/>
            <person name="Barkley N."/>
            <person name="Guimaraes P.M."/>
            <person name="Isobe S."/>
            <person name="Guo B."/>
            <person name="Liao B."/>
            <person name="Stalker H.T."/>
            <person name="Schmitz R.J."/>
            <person name="Scheffler B.E."/>
            <person name="Leal-Bertioli S.C."/>
            <person name="Xun X."/>
            <person name="Jackson S.A."/>
            <person name="Michelmore R."/>
            <person name="Ozias-Akins P."/>
        </authorList>
    </citation>
    <scope>NUCLEOTIDE SEQUENCE [LARGE SCALE GENOMIC DNA]</scope>
    <source>
        <strain evidence="2">cv. V14167</strain>
    </source>
</reference>
<dbReference type="KEGG" id="adu:107474198"/>
<sequence>MATAMQATAEAFGQQINNNGNGRREAQGPMTLATFLKVNLPKFKETTNPTEADTWFQAMERALQAQTAKELELLQLKQGAMSVSEYTEKFEELFWFSRMCQGAPGDFEEWKCIKYEGRLLSNILSSVGPMEIRTFSKLVNKSRIAKESVKRRVVEKGRHRENNQGFTPRGREFKERGYIQ</sequence>